<dbReference type="EC" id="2.7.13.3" evidence="3"/>
<evidence type="ECO:0000256" key="10">
    <source>
        <dbReference type="ARBA" id="ARBA00023012"/>
    </source>
</evidence>
<reference evidence="16 17" key="1">
    <citation type="submission" date="2021-08" db="EMBL/GenBank/DDBJ databases">
        <title>Draft genome sequence of Spirulina subsalsa with high tolerance to salinity and hype-accumulation of phycocyanin.</title>
        <authorList>
            <person name="Pei H."/>
            <person name="Jiang L."/>
        </authorList>
    </citation>
    <scope>NUCLEOTIDE SEQUENCE [LARGE SCALE GENOMIC DNA]</scope>
    <source>
        <strain evidence="16 17">FACHB-351</strain>
    </source>
</reference>
<evidence type="ECO:0000256" key="1">
    <source>
        <dbReference type="ARBA" id="ARBA00000085"/>
    </source>
</evidence>
<feature type="domain" description="Histidine kinase" evidence="14">
    <location>
        <begin position="411"/>
        <end position="664"/>
    </location>
</feature>
<comment type="caution">
    <text evidence="16">The sequence shown here is derived from an EMBL/GenBank/DDBJ whole genome shotgun (WGS) entry which is preliminary data.</text>
</comment>
<feature type="domain" description="HAMP" evidence="15">
    <location>
        <begin position="303"/>
        <end position="355"/>
    </location>
</feature>
<evidence type="ECO:0000259" key="14">
    <source>
        <dbReference type="PROSITE" id="PS50109"/>
    </source>
</evidence>
<dbReference type="PROSITE" id="PS50109">
    <property type="entry name" value="HIS_KIN"/>
    <property type="match status" value="1"/>
</dbReference>
<evidence type="ECO:0000256" key="8">
    <source>
        <dbReference type="ARBA" id="ARBA00022777"/>
    </source>
</evidence>
<dbReference type="Pfam" id="PF00512">
    <property type="entry name" value="HisKA"/>
    <property type="match status" value="1"/>
</dbReference>
<evidence type="ECO:0000256" key="6">
    <source>
        <dbReference type="ARBA" id="ARBA00022679"/>
    </source>
</evidence>
<evidence type="ECO:0000256" key="3">
    <source>
        <dbReference type="ARBA" id="ARBA00012438"/>
    </source>
</evidence>
<evidence type="ECO:0000259" key="15">
    <source>
        <dbReference type="PROSITE" id="PS50885"/>
    </source>
</evidence>
<keyword evidence="9 13" id="KW-1133">Transmembrane helix</keyword>
<keyword evidence="5" id="KW-0597">Phosphoprotein</keyword>
<evidence type="ECO:0000256" key="9">
    <source>
        <dbReference type="ARBA" id="ARBA00022989"/>
    </source>
</evidence>
<gene>
    <name evidence="16" type="ORF">K4A83_15300</name>
</gene>
<dbReference type="Gene3D" id="6.10.340.10">
    <property type="match status" value="1"/>
</dbReference>
<evidence type="ECO:0000256" key="7">
    <source>
        <dbReference type="ARBA" id="ARBA00022692"/>
    </source>
</evidence>
<dbReference type="Pfam" id="PF02518">
    <property type="entry name" value="HATPase_c"/>
    <property type="match status" value="1"/>
</dbReference>
<dbReference type="SUPFAM" id="SSF55874">
    <property type="entry name" value="ATPase domain of HSP90 chaperone/DNA topoisomerase II/histidine kinase"/>
    <property type="match status" value="1"/>
</dbReference>
<keyword evidence="6" id="KW-0808">Transferase</keyword>
<dbReference type="Proteomes" id="UP001526426">
    <property type="component" value="Unassembled WGS sequence"/>
</dbReference>
<dbReference type="Pfam" id="PF02743">
    <property type="entry name" value="dCache_1"/>
    <property type="match status" value="1"/>
</dbReference>
<dbReference type="SUPFAM" id="SSF47384">
    <property type="entry name" value="Homodimeric domain of signal transducing histidine kinase"/>
    <property type="match status" value="1"/>
</dbReference>
<keyword evidence="10" id="KW-0902">Two-component regulatory system</keyword>
<evidence type="ECO:0000256" key="2">
    <source>
        <dbReference type="ARBA" id="ARBA00004651"/>
    </source>
</evidence>
<evidence type="ECO:0000256" key="5">
    <source>
        <dbReference type="ARBA" id="ARBA00022553"/>
    </source>
</evidence>
<dbReference type="InterPro" id="IPR003661">
    <property type="entry name" value="HisK_dim/P_dom"/>
</dbReference>
<dbReference type="PANTHER" id="PTHR43065">
    <property type="entry name" value="SENSOR HISTIDINE KINASE"/>
    <property type="match status" value="1"/>
</dbReference>
<keyword evidence="8" id="KW-0418">Kinase</keyword>
<comment type="subcellular location">
    <subcellularLocation>
        <location evidence="2">Cell membrane</location>
        <topology evidence="2">Multi-pass membrane protein</topology>
    </subcellularLocation>
</comment>
<name>A0ABT3L9J2_9CYAN</name>
<dbReference type="PROSITE" id="PS50885">
    <property type="entry name" value="HAMP"/>
    <property type="match status" value="1"/>
</dbReference>
<evidence type="ECO:0000313" key="17">
    <source>
        <dbReference type="Proteomes" id="UP001526426"/>
    </source>
</evidence>
<dbReference type="Gene3D" id="1.10.287.130">
    <property type="match status" value="1"/>
</dbReference>
<evidence type="ECO:0000256" key="4">
    <source>
        <dbReference type="ARBA" id="ARBA00022475"/>
    </source>
</evidence>
<dbReference type="InterPro" id="IPR005467">
    <property type="entry name" value="His_kinase_dom"/>
</dbReference>
<evidence type="ECO:0000256" key="13">
    <source>
        <dbReference type="SAM" id="Phobius"/>
    </source>
</evidence>
<dbReference type="EMBL" id="JAIHOM010000081">
    <property type="protein sequence ID" value="MCW6037630.1"/>
    <property type="molecule type" value="Genomic_DNA"/>
</dbReference>
<dbReference type="CDD" id="cd06225">
    <property type="entry name" value="HAMP"/>
    <property type="match status" value="1"/>
</dbReference>
<dbReference type="CDD" id="cd18773">
    <property type="entry name" value="PDC1_HK_sensor"/>
    <property type="match status" value="1"/>
</dbReference>
<evidence type="ECO:0000256" key="11">
    <source>
        <dbReference type="ARBA" id="ARBA00023136"/>
    </source>
</evidence>
<dbReference type="PANTHER" id="PTHR43065:SF50">
    <property type="entry name" value="HISTIDINE KINASE"/>
    <property type="match status" value="1"/>
</dbReference>
<keyword evidence="4" id="KW-1003">Cell membrane</keyword>
<protein>
    <recommendedName>
        <fullName evidence="3">histidine kinase</fullName>
        <ecNumber evidence="3">2.7.13.3</ecNumber>
    </recommendedName>
</protein>
<dbReference type="SMART" id="SM00304">
    <property type="entry name" value="HAMP"/>
    <property type="match status" value="1"/>
</dbReference>
<dbReference type="InterPro" id="IPR004358">
    <property type="entry name" value="Sig_transdc_His_kin-like_C"/>
</dbReference>
<dbReference type="InterPro" id="IPR036097">
    <property type="entry name" value="HisK_dim/P_sf"/>
</dbReference>
<keyword evidence="11 13" id="KW-0472">Membrane</keyword>
<accession>A0ABT3L9J2</accession>
<dbReference type="SMART" id="SM00387">
    <property type="entry name" value="HATPase_c"/>
    <property type="match status" value="1"/>
</dbReference>
<dbReference type="InterPro" id="IPR033479">
    <property type="entry name" value="dCache_1"/>
</dbReference>
<feature type="coiled-coil region" evidence="12">
    <location>
        <begin position="372"/>
        <end position="399"/>
    </location>
</feature>
<dbReference type="PRINTS" id="PR00344">
    <property type="entry name" value="BCTRLSENSOR"/>
</dbReference>
<evidence type="ECO:0000256" key="12">
    <source>
        <dbReference type="SAM" id="Coils"/>
    </source>
</evidence>
<feature type="transmembrane region" description="Helical" evidence="13">
    <location>
        <begin position="279"/>
        <end position="301"/>
    </location>
</feature>
<dbReference type="Gene3D" id="3.30.450.20">
    <property type="entry name" value="PAS domain"/>
    <property type="match status" value="1"/>
</dbReference>
<dbReference type="SUPFAM" id="SSF158472">
    <property type="entry name" value="HAMP domain-like"/>
    <property type="match status" value="1"/>
</dbReference>
<evidence type="ECO:0000313" key="16">
    <source>
        <dbReference type="EMBL" id="MCW6037630.1"/>
    </source>
</evidence>
<keyword evidence="12" id="KW-0175">Coiled coil</keyword>
<proteinExistence type="predicted"/>
<dbReference type="Gene3D" id="3.30.565.10">
    <property type="entry name" value="Histidine kinase-like ATPase, C-terminal domain"/>
    <property type="match status" value="1"/>
</dbReference>
<organism evidence="16 17">
    <name type="scientific">Spirulina subsalsa FACHB-351</name>
    <dbReference type="NCBI Taxonomy" id="234711"/>
    <lineage>
        <taxon>Bacteria</taxon>
        <taxon>Bacillati</taxon>
        <taxon>Cyanobacteriota</taxon>
        <taxon>Cyanophyceae</taxon>
        <taxon>Spirulinales</taxon>
        <taxon>Spirulinaceae</taxon>
        <taxon>Spirulina</taxon>
    </lineage>
</organism>
<dbReference type="SMART" id="SM00388">
    <property type="entry name" value="HisKA"/>
    <property type="match status" value="1"/>
</dbReference>
<dbReference type="InterPro" id="IPR036890">
    <property type="entry name" value="HATPase_C_sf"/>
</dbReference>
<comment type="catalytic activity">
    <reaction evidence="1">
        <text>ATP + protein L-histidine = ADP + protein N-phospho-L-histidine.</text>
        <dbReference type="EC" id="2.7.13.3"/>
    </reaction>
</comment>
<keyword evidence="7 13" id="KW-0812">Transmembrane</keyword>
<dbReference type="InterPro" id="IPR003660">
    <property type="entry name" value="HAMP_dom"/>
</dbReference>
<dbReference type="CDD" id="cd00082">
    <property type="entry name" value="HisKA"/>
    <property type="match status" value="1"/>
</dbReference>
<dbReference type="InterPro" id="IPR003594">
    <property type="entry name" value="HATPase_dom"/>
</dbReference>
<keyword evidence="17" id="KW-1185">Reference proteome</keyword>
<dbReference type="Pfam" id="PF00672">
    <property type="entry name" value="HAMP"/>
    <property type="match status" value="1"/>
</dbReference>
<sequence>MVSLMGYLAFVQAREALKASVFAQLNIAASLKERELSRWLSDQGQDLLAFSHLPSVEQNATILLTTPSRDPRYIVAQQALQENLERFVEYQDGLQEVFLISRGGRVLGSSDRQIIGQFQPLSQYSEITRDENTPLLSNFYRSASTGKPQMTLATPSKNAQGQTLGLFATHLNLERMDHIIRQQISLGATGETYLVSDIGSSLSAKNVLISAQGEGNLDDLEAIDSYGIQQALSGQRGQGLYTNHRQQPVIGVYLALPGKGLGLLVEQSQWEAFAPARSLAILLLGLGIMLSSVMAGGMVLLGRQIIRPIRAIAQTARRVSTGDLNCQTPILTDNELGQLAQGFNHMIHQLQQSYQALSDYNHTLESKVFERTQALQLKNQELESTLEELTRTQTHLIQNEKMAGLGQLVAGVAHEINNPVNFIHGNLSHLDQYSQDLLGFVEQYQQIYPHPHPDLEDYIENIDLEFLQDDLPKVLASMRIGTERIREIVLSLRTFSRLDESEQKAVDIHAGLDSTLLILHNRFKGKGESPPVQLVKHYGNLPLVDCYPGQLNQVFVNLISNALDALEEQVNHPPESPPQITITTALVEQERVRIEIADNGPGMSEEVQGKLFDPFFTTKPIGKGTGLGMSISYSIIVERHQGTITCHSRLGEGTMFRLQIPLRQARG</sequence>